<dbReference type="InterPro" id="IPR000010">
    <property type="entry name" value="Cystatin_dom"/>
</dbReference>
<evidence type="ECO:0000313" key="8">
    <source>
        <dbReference type="EMBL" id="NOV52821.1"/>
    </source>
</evidence>
<comment type="similarity">
    <text evidence="2">Belongs to the cystatin family.</text>
</comment>
<dbReference type="GO" id="GO:0005737">
    <property type="term" value="C:cytoplasm"/>
    <property type="evidence" value="ECO:0007669"/>
    <property type="project" value="TreeGrafter"/>
</dbReference>
<dbReference type="InterPro" id="IPR046350">
    <property type="entry name" value="Cystatin_sf"/>
</dbReference>
<feature type="signal peptide" evidence="7">
    <location>
        <begin position="1"/>
        <end position="17"/>
    </location>
</feature>
<keyword evidence="4" id="KW-0646">Protease inhibitor</keyword>
<dbReference type="CDD" id="cd00042">
    <property type="entry name" value="CY"/>
    <property type="match status" value="1"/>
</dbReference>
<accession>A0A6M2E659</accession>
<evidence type="ECO:0000256" key="7">
    <source>
        <dbReference type="SAM" id="SignalP"/>
    </source>
</evidence>
<dbReference type="GO" id="GO:0004869">
    <property type="term" value="F:cysteine-type endopeptidase inhibitor activity"/>
    <property type="evidence" value="ECO:0007669"/>
    <property type="project" value="UniProtKB-KW"/>
</dbReference>
<protein>
    <submittedName>
        <fullName evidence="8">Putative tick cistatins 1</fullName>
    </submittedName>
</protein>
<dbReference type="PANTHER" id="PTHR46186">
    <property type="entry name" value="CYSTATIN"/>
    <property type="match status" value="1"/>
</dbReference>
<evidence type="ECO:0000256" key="1">
    <source>
        <dbReference type="ARBA" id="ARBA00004613"/>
    </source>
</evidence>
<evidence type="ECO:0000256" key="3">
    <source>
        <dbReference type="ARBA" id="ARBA00022525"/>
    </source>
</evidence>
<dbReference type="Gene3D" id="3.10.450.10">
    <property type="match status" value="1"/>
</dbReference>
<keyword evidence="5" id="KW-0789">Thiol protease inhibitor</keyword>
<organism evidence="8">
    <name type="scientific">Amblyomma tuberculatum</name>
    <dbReference type="NCBI Taxonomy" id="48802"/>
    <lineage>
        <taxon>Eukaryota</taxon>
        <taxon>Metazoa</taxon>
        <taxon>Ecdysozoa</taxon>
        <taxon>Arthropoda</taxon>
        <taxon>Chelicerata</taxon>
        <taxon>Arachnida</taxon>
        <taxon>Acari</taxon>
        <taxon>Parasitiformes</taxon>
        <taxon>Ixodida</taxon>
        <taxon>Ixodoidea</taxon>
        <taxon>Ixodidae</taxon>
        <taxon>Amblyomminae</taxon>
        <taxon>Amblyomma</taxon>
    </lineage>
</organism>
<proteinExistence type="inferred from homology"/>
<reference evidence="8" key="1">
    <citation type="submission" date="2019-12" db="EMBL/GenBank/DDBJ databases">
        <title>The sialotranscriptome of the gopher-tortoise tick, Amblyomma tuberculatum.</title>
        <authorList>
            <person name="Karim S."/>
            <person name="Andersen J."/>
            <person name="Kumar D."/>
            <person name="Adamson S."/>
            <person name="Ennen J."/>
            <person name="Qualis C.P."/>
            <person name="Ribeiro J.M.C."/>
        </authorList>
    </citation>
    <scope>NUCLEOTIDE SEQUENCE</scope>
    <source>
        <strain evidence="8">Removed</strain>
        <tissue evidence="8">Salivary glands</tissue>
    </source>
</reference>
<dbReference type="GO" id="GO:0005615">
    <property type="term" value="C:extracellular space"/>
    <property type="evidence" value="ECO:0007669"/>
    <property type="project" value="TreeGrafter"/>
</dbReference>
<comment type="subcellular location">
    <subcellularLocation>
        <location evidence="1">Secreted</location>
    </subcellularLocation>
</comment>
<dbReference type="PANTHER" id="PTHR46186:SF2">
    <property type="entry name" value="CYSTATIN"/>
    <property type="match status" value="1"/>
</dbReference>
<keyword evidence="6 7" id="KW-0732">Signal</keyword>
<dbReference type="GO" id="GO:0031982">
    <property type="term" value="C:vesicle"/>
    <property type="evidence" value="ECO:0007669"/>
    <property type="project" value="TreeGrafter"/>
</dbReference>
<evidence type="ECO:0000256" key="6">
    <source>
        <dbReference type="ARBA" id="ARBA00022729"/>
    </source>
</evidence>
<feature type="chain" id="PRO_5027117485" evidence="7">
    <location>
        <begin position="18"/>
        <end position="133"/>
    </location>
</feature>
<evidence type="ECO:0000256" key="2">
    <source>
        <dbReference type="ARBA" id="ARBA00009403"/>
    </source>
</evidence>
<evidence type="ECO:0000256" key="4">
    <source>
        <dbReference type="ARBA" id="ARBA00022690"/>
    </source>
</evidence>
<keyword evidence="3" id="KW-0964">Secreted</keyword>
<dbReference type="EMBL" id="GIDH01000878">
    <property type="protein sequence ID" value="NOV52821.1"/>
    <property type="molecule type" value="Transcribed_RNA"/>
</dbReference>
<dbReference type="SUPFAM" id="SSF54403">
    <property type="entry name" value="Cystatin/monellin"/>
    <property type="match status" value="1"/>
</dbReference>
<evidence type="ECO:0000256" key="5">
    <source>
        <dbReference type="ARBA" id="ARBA00022704"/>
    </source>
</evidence>
<dbReference type="AlphaFoldDB" id="A0A6M2E659"/>
<sequence length="133" mass="15170">MQFSTLCFVLLPGAVIGASLQGGYYRRRVDADPIYSQMAHYAIAQHTAHHEYFDTLLDLFQVDVQSAAGFNYRLRFTTAESTCRGAEFYSPSICRPKKKETKEVCTAFVFYVPWVGERSVKSMECQPARSRLH</sequence>
<name>A0A6M2E659_9ACAR</name>